<dbReference type="Proteomes" id="UP000004925">
    <property type="component" value="Unassembled WGS sequence"/>
</dbReference>
<sequence length="147" mass="17184">MKFMYLYFGVVIIFVIGYQIFMFIRANKRKKEVLEWLEKNPKAAKVYIKTNSSLLASMFTPSSIRLIAIDDDYPMTSFTEGFKQGFYLAPGKHKITSSFEKTRPGFFSRTVTTKYGSTTQEVEVEAEKTYIYSFDKKNEQYTFTEIN</sequence>
<gene>
    <name evidence="2" type="ORF">FSCG_00946</name>
</gene>
<evidence type="ECO:0000313" key="3">
    <source>
        <dbReference type="Proteomes" id="UP000004925"/>
    </source>
</evidence>
<evidence type="ECO:0008006" key="4">
    <source>
        <dbReference type="Google" id="ProtNLM"/>
    </source>
</evidence>
<protein>
    <recommendedName>
        <fullName evidence="4">DUF2846 domain-containing protein</fullName>
    </recommendedName>
</protein>
<dbReference type="RefSeq" id="WP_005914473.1">
    <property type="nucleotide sequence ID" value="NZ_KQ235737.1"/>
</dbReference>
<comment type="caution">
    <text evidence="2">The sequence shown here is derived from an EMBL/GenBank/DDBJ whole genome shotgun (WGS) entry which is preliminary data.</text>
</comment>
<organism evidence="2 3">
    <name type="scientific">Fusobacterium vincentii 4_1_13</name>
    <dbReference type="NCBI Taxonomy" id="469606"/>
    <lineage>
        <taxon>Bacteria</taxon>
        <taxon>Fusobacteriati</taxon>
        <taxon>Fusobacteriota</taxon>
        <taxon>Fusobacteriia</taxon>
        <taxon>Fusobacteriales</taxon>
        <taxon>Fusobacteriaceae</taxon>
        <taxon>Fusobacterium</taxon>
    </lineage>
</organism>
<dbReference type="eggNOG" id="ENOG5032UVC">
    <property type="taxonomic scope" value="Bacteria"/>
</dbReference>
<dbReference type="EMBL" id="ACDE02000019">
    <property type="protein sequence ID" value="EEO40233.1"/>
    <property type="molecule type" value="Genomic_DNA"/>
</dbReference>
<name>A0A0M1VUC4_FUSVC</name>
<keyword evidence="1" id="KW-0812">Transmembrane</keyword>
<feature type="transmembrane region" description="Helical" evidence="1">
    <location>
        <begin position="6"/>
        <end position="24"/>
    </location>
</feature>
<proteinExistence type="predicted"/>
<dbReference type="AlphaFoldDB" id="A0A0M1VUC4"/>
<dbReference type="GeneID" id="79799999"/>
<evidence type="ECO:0000313" key="2">
    <source>
        <dbReference type="EMBL" id="EEO40233.1"/>
    </source>
</evidence>
<keyword evidence="1" id="KW-1133">Transmembrane helix</keyword>
<reference evidence="2 3" key="1">
    <citation type="submission" date="2011-10" db="EMBL/GenBank/DDBJ databases">
        <title>The Genome Sequence of Fusobacterium sp. 4_1_13.</title>
        <authorList>
            <consortium name="The Broad Institute Genome Sequencing Platform"/>
            <person name="Earl A."/>
            <person name="Ward D."/>
            <person name="Feldgarden M."/>
            <person name="Gevers D."/>
            <person name="Strauss J."/>
            <person name="Ambrose C."/>
            <person name="Allen-Vercoe E."/>
            <person name="Young S.K."/>
            <person name="Zeng Q."/>
            <person name="Gargeya S."/>
            <person name="Fitzgerald M."/>
            <person name="Haas B."/>
            <person name="Abouelleil A."/>
            <person name="Alvarado L."/>
            <person name="Arachchi H.M."/>
            <person name="Berlin A."/>
            <person name="Brown A."/>
            <person name="Chapman S.B."/>
            <person name="Chen Z."/>
            <person name="Dunbar C."/>
            <person name="Freedman E."/>
            <person name="Gearin G."/>
            <person name="Goldberg J."/>
            <person name="Griggs A."/>
            <person name="Gujja S."/>
            <person name="Heiman D."/>
            <person name="Howarth C."/>
            <person name="Larson L."/>
            <person name="Lui A."/>
            <person name="MacDonald P.J."/>
            <person name="Montmayeur A."/>
            <person name="Murphy C."/>
            <person name="Neiman D."/>
            <person name="Pearson M."/>
            <person name="Priest M."/>
            <person name="Roberts A."/>
            <person name="Saif S."/>
            <person name="Shea T."/>
            <person name="Shenoy N."/>
            <person name="Sisk P."/>
            <person name="Stolte C."/>
            <person name="Sykes S."/>
            <person name="Wortman J."/>
            <person name="Nusbaum C."/>
            <person name="Birren B."/>
        </authorList>
    </citation>
    <scope>NUCLEOTIDE SEQUENCE [LARGE SCALE GENOMIC DNA]</scope>
    <source>
        <strain evidence="2 3">4_1_13</strain>
    </source>
</reference>
<accession>A0A0M1VUC4</accession>
<dbReference type="HOGENOM" id="CLU_143568_0_0_0"/>
<evidence type="ECO:0000256" key="1">
    <source>
        <dbReference type="SAM" id="Phobius"/>
    </source>
</evidence>
<keyword evidence="1" id="KW-0472">Membrane</keyword>